<evidence type="ECO:0008006" key="4">
    <source>
        <dbReference type="Google" id="ProtNLM"/>
    </source>
</evidence>
<dbReference type="Gene3D" id="3.80.10.10">
    <property type="entry name" value="Ribonuclease Inhibitor"/>
    <property type="match status" value="1"/>
</dbReference>
<evidence type="ECO:0000313" key="3">
    <source>
        <dbReference type="Proteomes" id="UP001221142"/>
    </source>
</evidence>
<proteinExistence type="predicted"/>
<dbReference type="AlphaFoldDB" id="A0AAD7C7F9"/>
<dbReference type="Proteomes" id="UP001221142">
    <property type="component" value="Unassembled WGS sequence"/>
</dbReference>
<sequence length="735" mass="82154">MSIPSRFQGRSGGRPSTPRFNSERNFALQQRIRMLQMEEKICQHRLDIPERNNVGNIRLFPAYPACPPLTGLRSPTSLTHICRNWREIALANPKLWRALSTFYNEFHEADSGRTDLAEKLAARGEPNEAFGAILLHRERWRHVDLELAAEEVALIKGPMPLLEILSLVVDDWDYTHPATTFGDFPRLRAVTLDYARHGSWLPISQLTSLTFEDVEQAKYYLPLLQDADNLVRLNLIDCDTDVPLQSNIIRLDRLEMLVIVHSYLTGTASALFETFTLPTLHTLHISGKILGPDPNGSLNLLVAHSGSFESLGSSEETGEADANRTPLYTDLPSTRLRLVTRMVHLTSKHFKALLRKIVPFKRKSTSTSPNFVPQPPSDSSLLERDAVQQAPTEYKYPILSLPSEITSEIFLQFLPSYPERTSCIGPSSPALLLQVCCEWRDVALATPELWSTFEVKMGHGGPPAVHARDQRLLVEWLERSKDCPLSVELFCTDGPPNALAAATLIDTLVRHSKRLFPHSLRFVFEPAIWGNDGAKLSLPRNFTLQTPNLRKLHLDHPGDDFDPFKSIFPWSQITVFGGYLAEHDAAQVLRSAKVLEECSMTLVAVDRRRDMPWGNLAPIPPLHHLKSLALKSNWDAPGSVGLAKALVKALPALEILDVQERLLSAEDPVGALSLLCPAGYTGRLKIRGARTAAAMYEAAFPNVEELVVENDDDSDAASNLPVALMGRRRVRRVNR</sequence>
<reference evidence="2" key="1">
    <citation type="submission" date="2023-03" db="EMBL/GenBank/DDBJ databases">
        <title>Massive genome expansion in bonnet fungi (Mycena s.s.) driven by repeated elements and novel gene families across ecological guilds.</title>
        <authorList>
            <consortium name="Lawrence Berkeley National Laboratory"/>
            <person name="Harder C.B."/>
            <person name="Miyauchi S."/>
            <person name="Viragh M."/>
            <person name="Kuo A."/>
            <person name="Thoen E."/>
            <person name="Andreopoulos B."/>
            <person name="Lu D."/>
            <person name="Skrede I."/>
            <person name="Drula E."/>
            <person name="Henrissat B."/>
            <person name="Morin E."/>
            <person name="Kohler A."/>
            <person name="Barry K."/>
            <person name="LaButti K."/>
            <person name="Morin E."/>
            <person name="Salamov A."/>
            <person name="Lipzen A."/>
            <person name="Mereny Z."/>
            <person name="Hegedus B."/>
            <person name="Baldrian P."/>
            <person name="Stursova M."/>
            <person name="Weitz H."/>
            <person name="Taylor A."/>
            <person name="Grigoriev I.V."/>
            <person name="Nagy L.G."/>
            <person name="Martin F."/>
            <person name="Kauserud H."/>
        </authorList>
    </citation>
    <scope>NUCLEOTIDE SEQUENCE</scope>
    <source>
        <strain evidence="2">9284</strain>
    </source>
</reference>
<evidence type="ECO:0000313" key="2">
    <source>
        <dbReference type="EMBL" id="KAJ7641197.1"/>
    </source>
</evidence>
<dbReference type="InterPro" id="IPR032675">
    <property type="entry name" value="LRR_dom_sf"/>
</dbReference>
<dbReference type="SUPFAM" id="SSF52047">
    <property type="entry name" value="RNI-like"/>
    <property type="match status" value="1"/>
</dbReference>
<feature type="region of interest" description="Disordered" evidence="1">
    <location>
        <begin position="1"/>
        <end position="23"/>
    </location>
</feature>
<name>A0AAD7C7F9_9AGAR</name>
<evidence type="ECO:0000256" key="1">
    <source>
        <dbReference type="SAM" id="MobiDB-lite"/>
    </source>
</evidence>
<comment type="caution">
    <text evidence="2">The sequence shown here is derived from an EMBL/GenBank/DDBJ whole genome shotgun (WGS) entry which is preliminary data.</text>
</comment>
<keyword evidence="3" id="KW-1185">Reference proteome</keyword>
<dbReference type="EMBL" id="JARKIF010000004">
    <property type="protein sequence ID" value="KAJ7641197.1"/>
    <property type="molecule type" value="Genomic_DNA"/>
</dbReference>
<accession>A0AAD7C7F9</accession>
<protein>
    <recommendedName>
        <fullName evidence="4">F-box domain-containing protein</fullName>
    </recommendedName>
</protein>
<gene>
    <name evidence="2" type="ORF">FB45DRAFT_862445</name>
</gene>
<organism evidence="2 3">
    <name type="scientific">Roridomyces roridus</name>
    <dbReference type="NCBI Taxonomy" id="1738132"/>
    <lineage>
        <taxon>Eukaryota</taxon>
        <taxon>Fungi</taxon>
        <taxon>Dikarya</taxon>
        <taxon>Basidiomycota</taxon>
        <taxon>Agaricomycotina</taxon>
        <taxon>Agaricomycetes</taxon>
        <taxon>Agaricomycetidae</taxon>
        <taxon>Agaricales</taxon>
        <taxon>Marasmiineae</taxon>
        <taxon>Mycenaceae</taxon>
        <taxon>Roridomyces</taxon>
    </lineage>
</organism>